<name>A0A4Y1RAM0_PRUDU</name>
<gene>
    <name evidence="1" type="ORF">Prudu_011474</name>
</gene>
<accession>A0A4Y1RAM0</accession>
<evidence type="ECO:0000313" key="1">
    <source>
        <dbReference type="EMBL" id="BBH01260.1"/>
    </source>
</evidence>
<proteinExistence type="predicted"/>
<dbReference type="EMBL" id="AP019300">
    <property type="protein sequence ID" value="BBH01260.1"/>
    <property type="molecule type" value="Genomic_DNA"/>
</dbReference>
<evidence type="ECO:0008006" key="2">
    <source>
        <dbReference type="Google" id="ProtNLM"/>
    </source>
</evidence>
<reference evidence="1" key="1">
    <citation type="journal article" date="2019" name="Science">
        <title>Mutation of a bHLH transcription factor allowed almond domestication.</title>
        <authorList>
            <person name="Sanchez-Perez R."/>
            <person name="Pavan S."/>
            <person name="Mazzeo R."/>
            <person name="Moldovan C."/>
            <person name="Aiese Cigliano R."/>
            <person name="Del Cueto J."/>
            <person name="Ricciardi F."/>
            <person name="Lotti C."/>
            <person name="Ricciardi L."/>
            <person name="Dicenta F."/>
            <person name="Lopez-Marques R.L."/>
            <person name="Lindberg Moller B."/>
        </authorList>
    </citation>
    <scope>NUCLEOTIDE SEQUENCE</scope>
</reference>
<dbReference type="AlphaFoldDB" id="A0A4Y1RAM0"/>
<feature type="non-terminal residue" evidence="1">
    <location>
        <position position="1"/>
    </location>
</feature>
<organism evidence="1">
    <name type="scientific">Prunus dulcis</name>
    <name type="common">Almond</name>
    <name type="synonym">Amygdalus dulcis</name>
    <dbReference type="NCBI Taxonomy" id="3755"/>
    <lineage>
        <taxon>Eukaryota</taxon>
        <taxon>Viridiplantae</taxon>
        <taxon>Streptophyta</taxon>
        <taxon>Embryophyta</taxon>
        <taxon>Tracheophyta</taxon>
        <taxon>Spermatophyta</taxon>
        <taxon>Magnoliopsida</taxon>
        <taxon>eudicotyledons</taxon>
        <taxon>Gunneridae</taxon>
        <taxon>Pentapetalae</taxon>
        <taxon>rosids</taxon>
        <taxon>fabids</taxon>
        <taxon>Rosales</taxon>
        <taxon>Rosaceae</taxon>
        <taxon>Amygdaloideae</taxon>
        <taxon>Amygdaleae</taxon>
        <taxon>Prunus</taxon>
    </lineage>
</organism>
<protein>
    <recommendedName>
        <fullName evidence="2">Brf1 TBP-binding domain-containing protein</fullName>
    </recommendedName>
</protein>
<sequence>IRSVENQGIYAPVDINSTNFKRTIKLQKRGQKRKGLCGYAMSPADGDVSESLSDIDDAEQAGALFKRMIWEAMNKDYDKEKSRKRARMAKKATRAKKPEKAVKVSTVMDTKNRLSSKINYDALDKLNEELWADAKFQFNGIKFYLVRNPGLCTCIQEGTKSNCGNPGDMQLSNEKNNFEGSHDDDFEHESNDTVKRLKPDKAIMMIHMLQMTNIMDATMMTNTIMMRNAILTNYDSNKK</sequence>